<dbReference type="EMBL" id="BNAD01000007">
    <property type="protein sequence ID" value="GHE18079.1"/>
    <property type="molecule type" value="Genomic_DNA"/>
</dbReference>
<reference evidence="2" key="1">
    <citation type="journal article" date="2019" name="Int. J. Syst. Evol. Microbiol.">
        <title>The Global Catalogue of Microorganisms (GCM) 10K type strain sequencing project: providing services to taxonomists for standard genome sequencing and annotation.</title>
        <authorList>
            <consortium name="The Broad Institute Genomics Platform"/>
            <consortium name="The Broad Institute Genome Sequencing Center for Infectious Disease"/>
            <person name="Wu L."/>
            <person name="Ma J."/>
        </authorList>
    </citation>
    <scope>NUCLEOTIDE SEQUENCE [LARGE SCALE GENOMIC DNA]</scope>
    <source>
        <strain evidence="2">CGMCC 1.12791</strain>
    </source>
</reference>
<dbReference type="Proteomes" id="UP000597341">
    <property type="component" value="Unassembled WGS sequence"/>
</dbReference>
<evidence type="ECO:0000313" key="2">
    <source>
        <dbReference type="Proteomes" id="UP000597341"/>
    </source>
</evidence>
<protein>
    <submittedName>
        <fullName evidence="1">Uncharacterized protein</fullName>
    </submittedName>
</protein>
<comment type="caution">
    <text evidence="1">The sequence shown here is derived from an EMBL/GenBank/DDBJ whole genome shotgun (WGS) entry which is preliminary data.</text>
</comment>
<sequence length="79" mass="8181">MEPQVVVAVEEVLAPRVGGVEHPAVQDARTVLEAALRAVDADALSDEQPVVAAGEAVDGVSLWHEPIVADRSNPASMTA</sequence>
<organism evidence="1 2">
    <name type="scientific">Nocardioides flavus</name>
    <name type="common">ex Wang et al. 2016</name>
    <dbReference type="NCBI Taxonomy" id="2058780"/>
    <lineage>
        <taxon>Bacteria</taxon>
        <taxon>Bacillati</taxon>
        <taxon>Actinomycetota</taxon>
        <taxon>Actinomycetes</taxon>
        <taxon>Propionibacteriales</taxon>
        <taxon>Nocardioidaceae</taxon>
        <taxon>Nocardioides</taxon>
    </lineage>
</organism>
<name>A0ABQ3HPJ3_9ACTN</name>
<accession>A0ABQ3HPJ3</accession>
<evidence type="ECO:0000313" key="1">
    <source>
        <dbReference type="EMBL" id="GHE18079.1"/>
    </source>
</evidence>
<gene>
    <name evidence="1" type="ORF">GCM10011376_26890</name>
</gene>
<proteinExistence type="predicted"/>
<keyword evidence="2" id="KW-1185">Reference proteome</keyword>